<dbReference type="Pfam" id="PF16933">
    <property type="entry name" value="PelG"/>
    <property type="match status" value="1"/>
</dbReference>
<dbReference type="RefSeq" id="WP_330931319.1">
    <property type="nucleotide sequence ID" value="NZ_CP119075.1"/>
</dbReference>
<feature type="transmembrane region" description="Helical" evidence="1">
    <location>
        <begin position="395"/>
        <end position="414"/>
    </location>
</feature>
<dbReference type="KEGG" id="slom:PXH66_04625"/>
<dbReference type="Proteomes" id="UP001218638">
    <property type="component" value="Chromosome"/>
</dbReference>
<keyword evidence="1" id="KW-1133">Transmembrane helix</keyword>
<evidence type="ECO:0000256" key="1">
    <source>
        <dbReference type="SAM" id="Phobius"/>
    </source>
</evidence>
<feature type="transmembrane region" description="Helical" evidence="1">
    <location>
        <begin position="161"/>
        <end position="180"/>
    </location>
</feature>
<gene>
    <name evidence="2" type="primary">pelG</name>
    <name evidence="2" type="ORF">PXH66_04625</name>
</gene>
<feature type="transmembrane region" description="Helical" evidence="1">
    <location>
        <begin position="341"/>
        <end position="359"/>
    </location>
</feature>
<feature type="transmembrane region" description="Helical" evidence="1">
    <location>
        <begin position="186"/>
        <end position="209"/>
    </location>
</feature>
<feature type="transmembrane region" description="Helical" evidence="1">
    <location>
        <begin position="230"/>
        <end position="253"/>
    </location>
</feature>
<feature type="transmembrane region" description="Helical" evidence="1">
    <location>
        <begin position="103"/>
        <end position="125"/>
    </location>
</feature>
<protein>
    <submittedName>
        <fullName evidence="2">Exopolysaccharide Pel transporter PelG</fullName>
    </submittedName>
</protein>
<keyword evidence="1" id="KW-0472">Membrane</keyword>
<keyword evidence="3" id="KW-1185">Reference proteome</keyword>
<feature type="transmembrane region" description="Helical" evidence="1">
    <location>
        <begin position="420"/>
        <end position="437"/>
    </location>
</feature>
<feature type="transmembrane region" description="Helical" evidence="1">
    <location>
        <begin position="365"/>
        <end position="388"/>
    </location>
</feature>
<dbReference type="EMBL" id="CP119075">
    <property type="protein sequence ID" value="WED66128.1"/>
    <property type="molecule type" value="Genomic_DNA"/>
</dbReference>
<reference evidence="2" key="1">
    <citation type="submission" date="2023-03" db="EMBL/GenBank/DDBJ databases">
        <title>Lomoglobus Profundus gen. nov., sp. nov., a novel member of the phylum Verrucomicrobia, isolated from deep-marine sediment of South China Sea.</title>
        <authorList>
            <person name="Ahmad T."/>
            <person name="Ishaq S.E."/>
            <person name="Wang F."/>
        </authorList>
    </citation>
    <scope>NUCLEOTIDE SEQUENCE</scope>
    <source>
        <strain evidence="2">LMO-M01</strain>
    </source>
</reference>
<sequence>MAGIGFRLIRLLDKQSYTGAMQAYGYAALVGSGPWVLSMMTLGLLGVALRATQAEAELDQFFVAVTHVFAFTLIATGPLQMILSRYAADRAFAREESRVFPSYLGALIVVMGGGGIIGAGFFLGGVPGPLLFRYAAMALVMVVSAIWISTVYISAVKDYGAVVRCFAIGYAVSFGGVWLGGRGFGLSGMMIGFLLGQIVLLMTLFRVIFSEFGARAGPSFEFWGYFMKHRILALCGLVYNLGIWIDKPLHWWLSTDGAQVAGLMWAAPLYDEAVYLSFLSVAPGMAVFLLSVETSFALHYERFFRQVTGKATLSELRASKHAMIGALQDGLTKMLKFQGGVTLLLVLSAEPLLAGLGLGAVQTHIFQMTLVGVFLLVVLLALLTVLFYLDRLKEALVACSLLAVCNAWGTVLALWADERWYGLGFTVGTAVAVVYATHQANHWLSRLDYETFSAQPLYS</sequence>
<evidence type="ECO:0000313" key="3">
    <source>
        <dbReference type="Proteomes" id="UP001218638"/>
    </source>
</evidence>
<evidence type="ECO:0000313" key="2">
    <source>
        <dbReference type="EMBL" id="WED66128.1"/>
    </source>
</evidence>
<feature type="transmembrane region" description="Helical" evidence="1">
    <location>
        <begin position="61"/>
        <end position="83"/>
    </location>
</feature>
<name>A0AAF0CQD1_9BACT</name>
<organism evidence="2 3">
    <name type="scientific">Synoicihabitans lomoniglobus</name>
    <dbReference type="NCBI Taxonomy" id="2909285"/>
    <lineage>
        <taxon>Bacteria</taxon>
        <taxon>Pseudomonadati</taxon>
        <taxon>Verrucomicrobiota</taxon>
        <taxon>Opitutia</taxon>
        <taxon>Opitutales</taxon>
        <taxon>Opitutaceae</taxon>
        <taxon>Synoicihabitans</taxon>
    </lineage>
</organism>
<accession>A0AAF0CQD1</accession>
<dbReference type="AlphaFoldDB" id="A0AAF0CQD1"/>
<proteinExistence type="predicted"/>
<feature type="transmembrane region" description="Helical" evidence="1">
    <location>
        <begin position="273"/>
        <end position="292"/>
    </location>
</feature>
<keyword evidence="1" id="KW-0812">Transmembrane</keyword>
<feature type="transmembrane region" description="Helical" evidence="1">
    <location>
        <begin position="24"/>
        <end position="49"/>
    </location>
</feature>
<dbReference type="InterPro" id="IPR031617">
    <property type="entry name" value="PelG"/>
</dbReference>
<feature type="transmembrane region" description="Helical" evidence="1">
    <location>
        <begin position="131"/>
        <end position="154"/>
    </location>
</feature>